<dbReference type="PANTHER" id="PTHR45616">
    <property type="entry name" value="GATA-TYPE DOMAIN-CONTAINING PROTEIN"/>
    <property type="match status" value="1"/>
</dbReference>
<reference evidence="8 9" key="1">
    <citation type="submission" date="2019-09" db="EMBL/GenBank/DDBJ databases">
        <title>Bird 10,000 Genomes (B10K) Project - Family phase.</title>
        <authorList>
            <person name="Zhang G."/>
        </authorList>
    </citation>
    <scope>NUCLEOTIDE SEQUENCE [LARGE SCALE GENOMIC DNA]</scope>
    <source>
        <strain evidence="8">B10K-DU-001-61</strain>
        <tissue evidence="8">Muscle</tissue>
    </source>
</reference>
<dbReference type="Proteomes" id="UP000579406">
    <property type="component" value="Unassembled WGS sequence"/>
</dbReference>
<dbReference type="Gene3D" id="1.20.5.1160">
    <property type="entry name" value="Vasodilator-stimulated phosphoprotein"/>
    <property type="match status" value="1"/>
</dbReference>
<feature type="non-terminal residue" evidence="8">
    <location>
        <position position="1"/>
    </location>
</feature>
<feature type="coiled-coil region" evidence="5">
    <location>
        <begin position="233"/>
        <end position="316"/>
    </location>
</feature>
<dbReference type="GO" id="GO:0045109">
    <property type="term" value="P:intermediate filament organization"/>
    <property type="evidence" value="ECO:0007669"/>
    <property type="project" value="TreeGrafter"/>
</dbReference>
<keyword evidence="1 4" id="KW-0403">Intermediate filament</keyword>
<feature type="region of interest" description="Disordered" evidence="6">
    <location>
        <begin position="577"/>
        <end position="602"/>
    </location>
</feature>
<feature type="domain" description="IF rod" evidence="7">
    <location>
        <begin position="178"/>
        <end position="491"/>
    </location>
</feature>
<gene>
    <name evidence="8" type="primary">Krt75_2</name>
    <name evidence="8" type="ORF">CHLAEN_R08058</name>
</gene>
<evidence type="ECO:0000256" key="2">
    <source>
        <dbReference type="ARBA" id="ARBA00023054"/>
    </source>
</evidence>
<dbReference type="FunFam" id="1.20.5.500:FF:000001">
    <property type="entry name" value="Type II keratin 23"/>
    <property type="match status" value="1"/>
</dbReference>
<evidence type="ECO:0000313" key="8">
    <source>
        <dbReference type="EMBL" id="NXI54610.1"/>
    </source>
</evidence>
<proteinExistence type="inferred from homology"/>
<evidence type="ECO:0000256" key="5">
    <source>
        <dbReference type="SAM" id="Coils"/>
    </source>
</evidence>
<dbReference type="OrthoDB" id="2441647at2759"/>
<evidence type="ECO:0000313" key="9">
    <source>
        <dbReference type="Proteomes" id="UP000579406"/>
    </source>
</evidence>
<dbReference type="GO" id="GO:0031424">
    <property type="term" value="P:keratinization"/>
    <property type="evidence" value="ECO:0007669"/>
    <property type="project" value="TreeGrafter"/>
</dbReference>
<dbReference type="GO" id="GO:0030280">
    <property type="term" value="F:structural constituent of skin epidermis"/>
    <property type="evidence" value="ECO:0007669"/>
    <property type="project" value="TreeGrafter"/>
</dbReference>
<dbReference type="PANTHER" id="PTHR45616:SF69">
    <property type="entry name" value="IF ROD DOMAIN-CONTAINING PROTEIN-RELATED"/>
    <property type="match status" value="1"/>
</dbReference>
<feature type="non-terminal residue" evidence="8">
    <location>
        <position position="602"/>
    </location>
</feature>
<protein>
    <submittedName>
        <fullName evidence="8">K2C75 protein</fullName>
    </submittedName>
</protein>
<dbReference type="PROSITE" id="PS00226">
    <property type="entry name" value="IF_ROD_1"/>
    <property type="match status" value="1"/>
</dbReference>
<accession>A0A7K9U2R5</accession>
<evidence type="ECO:0000259" key="7">
    <source>
        <dbReference type="PROSITE" id="PS51842"/>
    </source>
</evidence>
<dbReference type="Pfam" id="PF16208">
    <property type="entry name" value="Keratin_2_head"/>
    <property type="match status" value="1"/>
</dbReference>
<dbReference type="GO" id="GO:0045095">
    <property type="term" value="C:keratin filament"/>
    <property type="evidence" value="ECO:0007669"/>
    <property type="project" value="InterPro"/>
</dbReference>
<dbReference type="EMBL" id="VWZY01006695">
    <property type="protein sequence ID" value="NXI54610.1"/>
    <property type="molecule type" value="Genomic_DNA"/>
</dbReference>
<dbReference type="Gene3D" id="1.20.5.500">
    <property type="entry name" value="Single helix bin"/>
    <property type="match status" value="1"/>
</dbReference>
<dbReference type="Gene3D" id="1.20.5.170">
    <property type="match status" value="1"/>
</dbReference>
<dbReference type="InterPro" id="IPR032444">
    <property type="entry name" value="Keratin_2_head"/>
</dbReference>
<evidence type="ECO:0000256" key="6">
    <source>
        <dbReference type="SAM" id="MobiDB-lite"/>
    </source>
</evidence>
<dbReference type="SUPFAM" id="SSF64593">
    <property type="entry name" value="Intermediate filament protein, coiled coil region"/>
    <property type="match status" value="3"/>
</dbReference>
<dbReference type="InterPro" id="IPR003054">
    <property type="entry name" value="Keratin_II"/>
</dbReference>
<comment type="caution">
    <text evidence="8">The sequence shown here is derived from an EMBL/GenBank/DDBJ whole genome shotgun (WGS) entry which is preliminary data.</text>
</comment>
<keyword evidence="2 5" id="KW-0175">Coiled coil</keyword>
<dbReference type="SMART" id="SM01391">
    <property type="entry name" value="Filament"/>
    <property type="match status" value="1"/>
</dbReference>
<evidence type="ECO:0000256" key="4">
    <source>
        <dbReference type="RuleBase" id="RU000685"/>
    </source>
</evidence>
<dbReference type="InterPro" id="IPR018039">
    <property type="entry name" value="IF_conserved"/>
</dbReference>
<dbReference type="FunFam" id="1.20.5.1160:FF:000001">
    <property type="entry name" value="Keratin type II"/>
    <property type="match status" value="1"/>
</dbReference>
<evidence type="ECO:0000256" key="1">
    <source>
        <dbReference type="ARBA" id="ARBA00022754"/>
    </source>
</evidence>
<dbReference type="PROSITE" id="PS51842">
    <property type="entry name" value="IF_ROD_2"/>
    <property type="match status" value="1"/>
</dbReference>
<name>A0A7K9U2R5_9AVES</name>
<dbReference type="PRINTS" id="PR01276">
    <property type="entry name" value="TYPE2KERATIN"/>
</dbReference>
<dbReference type="FunFam" id="1.20.5.170:FF:000004">
    <property type="entry name" value="Keratin, type II cytoskeletal 5"/>
    <property type="match status" value="1"/>
</dbReference>
<dbReference type="AlphaFoldDB" id="A0A7K9U2R5"/>
<evidence type="ECO:0000256" key="3">
    <source>
        <dbReference type="ARBA" id="ARBA00061646"/>
    </source>
</evidence>
<comment type="similarity">
    <text evidence="3 4">Belongs to the intermediate filament family.</text>
</comment>
<dbReference type="GO" id="GO:0005615">
    <property type="term" value="C:extracellular space"/>
    <property type="evidence" value="ECO:0007669"/>
    <property type="project" value="TreeGrafter"/>
</dbReference>
<organism evidence="8 9">
    <name type="scientific">Chloroceryle aenea</name>
    <name type="common">American pygmy kingfisher</name>
    <dbReference type="NCBI Taxonomy" id="176938"/>
    <lineage>
        <taxon>Eukaryota</taxon>
        <taxon>Metazoa</taxon>
        <taxon>Chordata</taxon>
        <taxon>Craniata</taxon>
        <taxon>Vertebrata</taxon>
        <taxon>Euteleostomi</taxon>
        <taxon>Archelosauria</taxon>
        <taxon>Archosauria</taxon>
        <taxon>Dinosauria</taxon>
        <taxon>Saurischia</taxon>
        <taxon>Theropoda</taxon>
        <taxon>Coelurosauria</taxon>
        <taxon>Aves</taxon>
        <taxon>Neognathae</taxon>
        <taxon>Neoaves</taxon>
        <taxon>Telluraves</taxon>
        <taxon>Coraciimorphae</taxon>
        <taxon>Coraciiformes</taxon>
        <taxon>Cerylidae</taxon>
        <taxon>Chloroceryle</taxon>
    </lineage>
</organism>
<keyword evidence="9" id="KW-1185">Reference proteome</keyword>
<feature type="coiled-coil region" evidence="5">
    <location>
        <begin position="389"/>
        <end position="469"/>
    </location>
</feature>
<dbReference type="InterPro" id="IPR039008">
    <property type="entry name" value="IF_rod_dom"/>
</dbReference>
<sequence>MSRISFRSSTGGGMRGFSSGSAIVGGGGGTRSSFSSVSVSRVGGGRAGGGGSFGAGGGFGSKSLYNLGGSRRISYSSVGGGLRSGAGGGYGFGGGAGFGLGYGGGAGAGFGLGGAGGGGGYGLGSGFGLGGSGFGGRGGPGFPVCPPGGIHEVTVNQSLLAPLKLDIDPEIQKVRTQEREQIKTLNNKFASFIDKVRFLEQQNKVLETKWSLLQEQGHTVTRKSLEPLFEAYINNLRRQLDNLMGERGRLDSELRNMQDMVEDFKNKYEDEINRRTGAENEFVVLKKDVDGAYMNKVELQAKADTLADEINFLRALYEAELSQMQQQVSDTSVVLSMDNNRSLDLNSIIAEVKAQYEDIANRSRAEAEAWYQNKYEELQVSAGRHGDDLRNTKIEISEINRIVQRLRNEIESVKKQCANLQAAIAEAEERGELALKDAKAKLAELEDALQKAKADLARQLREYQELMNVKLALDIEIATYRKLLEGEESRLAGEGVGAVSVWDQGSPASLGHGGPSILGCSGAAASGCSGLQSTREAAVTRTTVGTGYGGGSNLSMGGGICNMGNSFSCGSGPGVSSTTLGGGSSSSVKFVSTSSTRRSYRS</sequence>
<dbReference type="Pfam" id="PF00038">
    <property type="entry name" value="Filament"/>
    <property type="match status" value="1"/>
</dbReference>